<dbReference type="InterPro" id="IPR011008">
    <property type="entry name" value="Dimeric_a/b-barrel"/>
</dbReference>
<dbReference type="Pfam" id="PF20628">
    <property type="entry name" value="Dyp_perox_C"/>
    <property type="match status" value="1"/>
</dbReference>
<evidence type="ECO:0000259" key="14">
    <source>
        <dbReference type="Pfam" id="PF04261"/>
    </source>
</evidence>
<keyword evidence="8" id="KW-0456">Lyase</keyword>
<evidence type="ECO:0000256" key="3">
    <source>
        <dbReference type="ARBA" id="ARBA00022617"/>
    </source>
</evidence>
<evidence type="ECO:0000256" key="11">
    <source>
        <dbReference type="ARBA" id="ARBA00033775"/>
    </source>
</evidence>
<dbReference type="InterPro" id="IPR048328">
    <property type="entry name" value="Dyp_perox_C"/>
</dbReference>
<dbReference type="EMBL" id="FNAB01000011">
    <property type="protein sequence ID" value="SDE16491.1"/>
    <property type="molecule type" value="Genomic_DNA"/>
</dbReference>
<dbReference type="GO" id="GO:0004325">
    <property type="term" value="F:ferrochelatase activity"/>
    <property type="evidence" value="ECO:0007669"/>
    <property type="project" value="UniProtKB-EC"/>
</dbReference>
<dbReference type="GO" id="GO:0020037">
    <property type="term" value="F:heme binding"/>
    <property type="evidence" value="ECO:0007669"/>
    <property type="project" value="InterPro"/>
</dbReference>
<evidence type="ECO:0000256" key="5">
    <source>
        <dbReference type="ARBA" id="ARBA00022729"/>
    </source>
</evidence>
<keyword evidence="2 13" id="KW-0575">Peroxidase</keyword>
<evidence type="ECO:0000313" key="17">
    <source>
        <dbReference type="Proteomes" id="UP000199417"/>
    </source>
</evidence>
<feature type="domain" description="Dyp-type peroxidase N-terminal" evidence="14">
    <location>
        <begin position="66"/>
        <end position="226"/>
    </location>
</feature>
<keyword evidence="3 13" id="KW-0349">Heme</keyword>
<dbReference type="InterPro" id="IPR006311">
    <property type="entry name" value="TAT_signal"/>
</dbReference>
<dbReference type="NCBIfam" id="TIGR01413">
    <property type="entry name" value="Dyp_perox_fam"/>
    <property type="match status" value="1"/>
</dbReference>
<dbReference type="InterPro" id="IPR006313">
    <property type="entry name" value="EfeB/EfeN"/>
</dbReference>
<keyword evidence="7 13" id="KW-0408">Iron</keyword>
<feature type="domain" description="Dyp-type peroxidase C-terminal" evidence="15">
    <location>
        <begin position="238"/>
        <end position="421"/>
    </location>
</feature>
<dbReference type="GO" id="GO:0033212">
    <property type="term" value="P:iron import into cell"/>
    <property type="evidence" value="ECO:0007669"/>
    <property type="project" value="InterPro"/>
</dbReference>
<organism evidence="16 17">
    <name type="scientific">Rhodococcus tukisamuensis</name>
    <dbReference type="NCBI Taxonomy" id="168276"/>
    <lineage>
        <taxon>Bacteria</taxon>
        <taxon>Bacillati</taxon>
        <taxon>Actinomycetota</taxon>
        <taxon>Actinomycetes</taxon>
        <taxon>Mycobacteriales</taxon>
        <taxon>Nocardiaceae</taxon>
        <taxon>Rhodococcus</taxon>
    </lineage>
</organism>
<dbReference type="GO" id="GO:0005829">
    <property type="term" value="C:cytosol"/>
    <property type="evidence" value="ECO:0007669"/>
    <property type="project" value="TreeGrafter"/>
</dbReference>
<evidence type="ECO:0000256" key="1">
    <source>
        <dbReference type="ARBA" id="ARBA00004196"/>
    </source>
</evidence>
<reference evidence="16 17" key="1">
    <citation type="submission" date="2016-10" db="EMBL/GenBank/DDBJ databases">
        <authorList>
            <person name="de Groot N.N."/>
        </authorList>
    </citation>
    <scope>NUCLEOTIDE SEQUENCE [LARGE SCALE GENOMIC DNA]</scope>
    <source>
        <strain evidence="16 17">JCM 11308</strain>
    </source>
</reference>
<evidence type="ECO:0000256" key="8">
    <source>
        <dbReference type="ARBA" id="ARBA00023239"/>
    </source>
</evidence>
<keyword evidence="6 13" id="KW-0560">Oxidoreductase</keyword>
<dbReference type="PANTHER" id="PTHR30521:SF4">
    <property type="entry name" value="DEFERROCHELATASE"/>
    <property type="match status" value="1"/>
</dbReference>
<evidence type="ECO:0000256" key="4">
    <source>
        <dbReference type="ARBA" id="ARBA00022723"/>
    </source>
</evidence>
<evidence type="ECO:0000256" key="13">
    <source>
        <dbReference type="RuleBase" id="RU365017"/>
    </source>
</evidence>
<dbReference type="GO" id="GO:0030313">
    <property type="term" value="C:cell envelope"/>
    <property type="evidence" value="ECO:0007669"/>
    <property type="project" value="UniProtKB-SubCell"/>
</dbReference>
<evidence type="ECO:0000256" key="9">
    <source>
        <dbReference type="ARBA" id="ARBA00025737"/>
    </source>
</evidence>
<accession>A0A1G7ANV8</accession>
<name>A0A1G7ANV8_9NOCA</name>
<dbReference type="Pfam" id="PF04261">
    <property type="entry name" value="Dyp_perox_N"/>
    <property type="match status" value="1"/>
</dbReference>
<comment type="cofactor">
    <cofactor evidence="13">
        <name>heme b</name>
        <dbReference type="ChEBI" id="CHEBI:60344"/>
    </cofactor>
    <text evidence="13">Binds 1 heme b (iron(II)-protoporphyrin IX) group non-covalently per subunit.</text>
</comment>
<comment type="subcellular location">
    <subcellularLocation>
        <location evidence="1">Cell envelope</location>
    </subcellularLocation>
</comment>
<dbReference type="InterPro" id="IPR006314">
    <property type="entry name" value="Dyp_peroxidase"/>
</dbReference>
<dbReference type="GO" id="GO:0046872">
    <property type="term" value="F:metal ion binding"/>
    <property type="evidence" value="ECO:0007669"/>
    <property type="project" value="UniProtKB-KW"/>
</dbReference>
<keyword evidence="17" id="KW-1185">Reference proteome</keyword>
<dbReference type="NCBIfam" id="TIGR01412">
    <property type="entry name" value="tat_substr_1"/>
    <property type="match status" value="1"/>
</dbReference>
<keyword evidence="4 13" id="KW-0479">Metal-binding</keyword>
<proteinExistence type="inferred from homology"/>
<evidence type="ECO:0000256" key="12">
    <source>
        <dbReference type="ARBA" id="ARBA00048856"/>
    </source>
</evidence>
<dbReference type="PROSITE" id="PS51404">
    <property type="entry name" value="DYP_PEROXIDASE"/>
    <property type="match status" value="1"/>
</dbReference>
<evidence type="ECO:0000256" key="7">
    <source>
        <dbReference type="ARBA" id="ARBA00023004"/>
    </source>
</evidence>
<sequence>MSSQDSNQDNGHAEPVARKGISRRRLFGAAGAGAVAVGAGAVAGRLTAPDPTSGYDDVVPFRGAVQAGIVTPVQDRMHFAAFDVTTDSREELVALLRKWTAMAERMTAGKQATEGGAVDAGEYRPPDDTGEALDLDACRLTLTIGFGPSLFVGADGKDRFGIAGLRPQRLTDLPKFTGDALDPARSGGDICIQACADDPQVAVHAIRNLARVGFGTVAVKWSQLGFGRTSSTSTSQSTPRNLFGFKDGTRNIKAEDPAAVSEFVWAAPIDDQAWMAGGSYLVARRIRMLIEPWDRTVLHEQERVIGRSKGSGAPLGGRDEFDPLELEAKGAGGKPVIDTDSHVRLASAEELGGIQILRRGYNFTDGSDGFGHLDAGLFFIAYCRDPQTQFVPMQQSLARNDALNEYIKHVGSAVFAVPPGVGDAGYWGSTLFGDAGPSVDDREAGTPGQ</sequence>
<dbReference type="PANTHER" id="PTHR30521">
    <property type="entry name" value="DEFERROCHELATASE/PEROXIDASE"/>
    <property type="match status" value="1"/>
</dbReference>
<dbReference type="PROSITE" id="PS51318">
    <property type="entry name" value="TAT"/>
    <property type="match status" value="1"/>
</dbReference>
<gene>
    <name evidence="16" type="ORF">SAMN05444580_11157</name>
</gene>
<comment type="similarity">
    <text evidence="9 13">Belongs to the DyP-type peroxidase family.</text>
</comment>
<dbReference type="EC" id="1.11.1.-" evidence="13"/>
<dbReference type="STRING" id="168276.SAMN05444580_11157"/>
<dbReference type="Proteomes" id="UP000199417">
    <property type="component" value="Unassembled WGS sequence"/>
</dbReference>
<evidence type="ECO:0000313" key="16">
    <source>
        <dbReference type="EMBL" id="SDE16491.1"/>
    </source>
</evidence>
<keyword evidence="5" id="KW-0732">Signal</keyword>
<dbReference type="SUPFAM" id="SSF54909">
    <property type="entry name" value="Dimeric alpha+beta barrel"/>
    <property type="match status" value="1"/>
</dbReference>
<comment type="function">
    <text evidence="13">Involved in the recovery of exogenous heme iron. Extracts iron from heme while preserving the protoporphyrin ring intact.</text>
</comment>
<protein>
    <recommendedName>
        <fullName evidence="10 13">Deferrochelatase</fullName>
        <ecNumber evidence="13">1.11.1.-</ecNumber>
    </recommendedName>
    <alternativeName>
        <fullName evidence="11 13">Peroxidase EfeB</fullName>
    </alternativeName>
</protein>
<evidence type="ECO:0000256" key="6">
    <source>
        <dbReference type="ARBA" id="ARBA00023002"/>
    </source>
</evidence>
<dbReference type="RefSeq" id="WP_072845334.1">
    <property type="nucleotide sequence ID" value="NZ_FNAB01000011.1"/>
</dbReference>
<dbReference type="InterPro" id="IPR048327">
    <property type="entry name" value="Dyp_perox_N"/>
</dbReference>
<evidence type="ECO:0000256" key="10">
    <source>
        <dbReference type="ARBA" id="ARBA00033771"/>
    </source>
</evidence>
<dbReference type="GO" id="GO:0004601">
    <property type="term" value="F:peroxidase activity"/>
    <property type="evidence" value="ECO:0007669"/>
    <property type="project" value="UniProtKB-KW"/>
</dbReference>
<evidence type="ECO:0000259" key="15">
    <source>
        <dbReference type="Pfam" id="PF20628"/>
    </source>
</evidence>
<dbReference type="AlphaFoldDB" id="A0A1G7ANV8"/>
<comment type="catalytic activity">
    <reaction evidence="12">
        <text>heme b + 2 H(+) = protoporphyrin IX + Fe(2+)</text>
        <dbReference type="Rhea" id="RHEA:22584"/>
        <dbReference type="ChEBI" id="CHEBI:15378"/>
        <dbReference type="ChEBI" id="CHEBI:29033"/>
        <dbReference type="ChEBI" id="CHEBI:57306"/>
        <dbReference type="ChEBI" id="CHEBI:60344"/>
        <dbReference type="EC" id="4.98.1.1"/>
    </reaction>
    <physiologicalReaction direction="left-to-right" evidence="12">
        <dbReference type="Rhea" id="RHEA:22585"/>
    </physiologicalReaction>
</comment>
<evidence type="ECO:0000256" key="2">
    <source>
        <dbReference type="ARBA" id="ARBA00022559"/>
    </source>
</evidence>